<evidence type="ECO:0000313" key="1">
    <source>
        <dbReference type="EMBL" id="CBY26494.1"/>
    </source>
</evidence>
<dbReference type="PATRIC" id="fig|930944.6.peg.1679"/>
<protein>
    <submittedName>
        <fullName evidence="1">Uncharacterized protein</fullName>
    </submittedName>
</protein>
<dbReference type="KEGG" id="yey:Y11_16871"/>
<sequence>MGIICTDKMNLVAAHSLETDPDVCLDVLEHVTEMNRTVSVW</sequence>
<dbReference type="Proteomes" id="UP000008084">
    <property type="component" value="Chromosome"/>
</dbReference>
<dbReference type="HOGENOM" id="CLU_3279019_0_0_6"/>
<proteinExistence type="predicted"/>
<gene>
    <name evidence="1" type="ordered locus">Y11_16871</name>
</gene>
<organism evidence="1 2">
    <name type="scientific">Yersinia enterocolitica subsp. palearctica serotype O:3 (strain DSM 13030 / CIP 106945 / Y11)</name>
    <dbReference type="NCBI Taxonomy" id="930944"/>
    <lineage>
        <taxon>Bacteria</taxon>
        <taxon>Pseudomonadati</taxon>
        <taxon>Pseudomonadota</taxon>
        <taxon>Gammaproteobacteria</taxon>
        <taxon>Enterobacterales</taxon>
        <taxon>Yersiniaceae</taxon>
        <taxon>Yersinia</taxon>
    </lineage>
</organism>
<dbReference type="AlphaFoldDB" id="A0A0H3NN38"/>
<evidence type="ECO:0000313" key="2">
    <source>
        <dbReference type="Proteomes" id="UP000008084"/>
    </source>
</evidence>
<reference evidence="1 2" key="1">
    <citation type="journal article" date="2011" name="J. Bacteriol.">
        <title>Complete genome sequence of Yersinia enterocolitica subsp. palearctica serogroup O:3.</title>
        <authorList>
            <person name="Batzilla J."/>
            <person name="Hoper D."/>
            <person name="Antonenka U."/>
            <person name="Heesemann J."/>
            <person name="Rakin A."/>
        </authorList>
    </citation>
    <scope>NUCLEOTIDE SEQUENCE [LARGE SCALE GENOMIC DNA]</scope>
    <source>
        <strain evidence="2">DSM 13030 / CIP 106945 / Y11</strain>
    </source>
</reference>
<name>A0A0H3NN38_YERE1</name>
<accession>A0A0H3NN38</accession>
<dbReference type="EMBL" id="FR729477">
    <property type="protein sequence ID" value="CBY26494.1"/>
    <property type="molecule type" value="Genomic_DNA"/>
</dbReference>